<dbReference type="STRING" id="717646.M2LW55"/>
<dbReference type="eggNOG" id="ENOG502SDB9">
    <property type="taxonomic scope" value="Eukaryota"/>
</dbReference>
<sequence length="666" mass="74976">MLPLRSAATVARHVSATLPPAAACIVCTCSCGNLFRNRSNALLPATARRTKVNMSGRSAPKMKAMRSGRTTLTSEEAKRRKDARETLNLLPHKMLTHWYRNGWLQIVPDNSIDFLNDLAELAQASSGRPGMDVGQFRQLAEKYGLSVTGGDVLGIAVILVNLGRNQDDNRFLGQRLLHTLSEAGNVEATLRVLNHELVGSKADPNRLRSATFNTLRGHLRQHVREGREFRTCVLEGRIAYALGDEDYAISMWERSLDLAAEWSERTRPDALGRLLLRRRDEIELTSPWIELTLVYFERYDKLYRRGDISKALLMLDKSRRAMEIGCRQDDPTSHYHAAEFFKEVSEDGSTRYTSTWLYNMTKAAASGHVKAAHALGVFYESTGWKYIEDEPPDHIKPTPFDSYPPPATTQSPPSGFLSSIRSMFGSITTSRMSETEASRLDLFQTAVFPSTPLERWTLALRWLEVAMDSMYAPAYLQTAKMLLETSLWANAQAPPSALDMTPARYTYASKEDFDAGRPLPSANEGFASEDIPAEDKIHDPLLARKYLTEIFHAHRAVIYKRERIAHTQAYWRKMRQSSRAEGHDLEDHEIPSQVPEDVRKWLRWPDVMEMYEGEMDGLVAQAKWLCDKHEWDVLDERGGLLYKANLGNVQLETGARGAAAAAAAAA</sequence>
<evidence type="ECO:0000313" key="2">
    <source>
        <dbReference type="EMBL" id="EMC98897.1"/>
    </source>
</evidence>
<dbReference type="Proteomes" id="UP000011761">
    <property type="component" value="Unassembled WGS sequence"/>
</dbReference>
<evidence type="ECO:0000313" key="3">
    <source>
        <dbReference type="Proteomes" id="UP000011761"/>
    </source>
</evidence>
<gene>
    <name evidence="2" type="ORF">BAUCODRAFT_383618</name>
</gene>
<dbReference type="AlphaFoldDB" id="M2LW55"/>
<keyword evidence="3" id="KW-1185">Reference proteome</keyword>
<dbReference type="InterPro" id="IPR011990">
    <property type="entry name" value="TPR-like_helical_dom_sf"/>
</dbReference>
<dbReference type="GeneID" id="19113514"/>
<dbReference type="HOGENOM" id="CLU_494420_0_0_1"/>
<dbReference type="Gene3D" id="1.25.40.10">
    <property type="entry name" value="Tetratricopeptide repeat domain"/>
    <property type="match status" value="1"/>
</dbReference>
<feature type="region of interest" description="Disordered" evidence="1">
    <location>
        <begin position="51"/>
        <end position="81"/>
    </location>
</feature>
<dbReference type="OMA" id="KWFRFPE"/>
<accession>M2LW55</accession>
<dbReference type="EMBL" id="KB445552">
    <property type="protein sequence ID" value="EMC98897.1"/>
    <property type="molecule type" value="Genomic_DNA"/>
</dbReference>
<reference evidence="2 3" key="1">
    <citation type="journal article" date="2012" name="PLoS Pathog.">
        <title>Diverse lifestyles and strategies of plant pathogenesis encoded in the genomes of eighteen Dothideomycetes fungi.</title>
        <authorList>
            <person name="Ohm R.A."/>
            <person name="Feau N."/>
            <person name="Henrissat B."/>
            <person name="Schoch C.L."/>
            <person name="Horwitz B.A."/>
            <person name="Barry K.W."/>
            <person name="Condon B.J."/>
            <person name="Copeland A.C."/>
            <person name="Dhillon B."/>
            <person name="Glaser F."/>
            <person name="Hesse C.N."/>
            <person name="Kosti I."/>
            <person name="LaButti K."/>
            <person name="Lindquist E.A."/>
            <person name="Lucas S."/>
            <person name="Salamov A.A."/>
            <person name="Bradshaw R.E."/>
            <person name="Ciuffetti L."/>
            <person name="Hamelin R.C."/>
            <person name="Kema G.H.J."/>
            <person name="Lawrence C."/>
            <person name="Scott J.A."/>
            <person name="Spatafora J.W."/>
            <person name="Turgeon B.G."/>
            <person name="de Wit P.J.G.M."/>
            <person name="Zhong S."/>
            <person name="Goodwin S.B."/>
            <person name="Grigoriev I.V."/>
        </authorList>
    </citation>
    <scope>NUCLEOTIDE SEQUENCE [LARGE SCALE GENOMIC DNA]</scope>
    <source>
        <strain evidence="2 3">UAMH 10762</strain>
    </source>
</reference>
<dbReference type="OrthoDB" id="5379420at2759"/>
<organism evidence="2 3">
    <name type="scientific">Baudoinia panamericana (strain UAMH 10762)</name>
    <name type="common">Angels' share fungus</name>
    <name type="synonym">Baudoinia compniacensis (strain UAMH 10762)</name>
    <dbReference type="NCBI Taxonomy" id="717646"/>
    <lineage>
        <taxon>Eukaryota</taxon>
        <taxon>Fungi</taxon>
        <taxon>Dikarya</taxon>
        <taxon>Ascomycota</taxon>
        <taxon>Pezizomycotina</taxon>
        <taxon>Dothideomycetes</taxon>
        <taxon>Dothideomycetidae</taxon>
        <taxon>Mycosphaerellales</taxon>
        <taxon>Teratosphaeriaceae</taxon>
        <taxon>Baudoinia</taxon>
    </lineage>
</organism>
<evidence type="ECO:0000256" key="1">
    <source>
        <dbReference type="SAM" id="MobiDB-lite"/>
    </source>
</evidence>
<proteinExistence type="predicted"/>
<dbReference type="RefSeq" id="XP_007674005.1">
    <property type="nucleotide sequence ID" value="XM_007675815.1"/>
</dbReference>
<name>M2LW55_BAUPA</name>
<protein>
    <submittedName>
        <fullName evidence="2">Uncharacterized protein</fullName>
    </submittedName>
</protein>
<dbReference type="KEGG" id="bcom:BAUCODRAFT_383618"/>